<keyword evidence="2" id="KW-0560">Oxidoreductase</keyword>
<sequence length="127" mass="14916">MHIDHTTLRTDHLEETRDFFIRVFDMVEGPRPASIARAMPGYWLYWKDTPLVHLIPSSFYHDRSGNSAAEAIDHTAFYMEDYEGFKQRLIDLKIKFSPMDLPDIGERRIFLRTPAGILLETVFRVDK</sequence>
<accession>A0A2P8FIC1</accession>
<keyword evidence="2" id="KW-0456">Lyase</keyword>
<evidence type="ECO:0000313" key="2">
    <source>
        <dbReference type="EMBL" id="PSL21463.1"/>
    </source>
</evidence>
<dbReference type="InterPro" id="IPR029068">
    <property type="entry name" value="Glyas_Bleomycin-R_OHBP_Dase"/>
</dbReference>
<protein>
    <submittedName>
        <fullName evidence="2">Catechol 2,3-dioxygenase-like lactoylglutathione lyase family enzyme</fullName>
    </submittedName>
</protein>
<dbReference type="InterPro" id="IPR004360">
    <property type="entry name" value="Glyas_Fos-R_dOase_dom"/>
</dbReference>
<comment type="caution">
    <text evidence="2">The sequence shown here is derived from an EMBL/GenBank/DDBJ whole genome shotgun (WGS) entry which is preliminary data.</text>
</comment>
<evidence type="ECO:0000313" key="3">
    <source>
        <dbReference type="Proteomes" id="UP000240978"/>
    </source>
</evidence>
<organism evidence="2 3">
    <name type="scientific">Chitinophaga ginsengisoli</name>
    <dbReference type="NCBI Taxonomy" id="363837"/>
    <lineage>
        <taxon>Bacteria</taxon>
        <taxon>Pseudomonadati</taxon>
        <taxon>Bacteroidota</taxon>
        <taxon>Chitinophagia</taxon>
        <taxon>Chitinophagales</taxon>
        <taxon>Chitinophagaceae</taxon>
        <taxon>Chitinophaga</taxon>
    </lineage>
</organism>
<dbReference type="InterPro" id="IPR037523">
    <property type="entry name" value="VOC_core"/>
</dbReference>
<gene>
    <name evidence="2" type="ORF">CLV42_12317</name>
</gene>
<dbReference type="Pfam" id="PF00903">
    <property type="entry name" value="Glyoxalase"/>
    <property type="match status" value="1"/>
</dbReference>
<name>A0A2P8FIC1_9BACT</name>
<dbReference type="OrthoDB" id="5243302at2"/>
<dbReference type="SUPFAM" id="SSF54593">
    <property type="entry name" value="Glyoxalase/Bleomycin resistance protein/Dihydroxybiphenyl dioxygenase"/>
    <property type="match status" value="1"/>
</dbReference>
<reference evidence="2 3" key="1">
    <citation type="submission" date="2018-03" db="EMBL/GenBank/DDBJ databases">
        <title>Genomic Encyclopedia of Archaeal and Bacterial Type Strains, Phase II (KMG-II): from individual species to whole genera.</title>
        <authorList>
            <person name="Goeker M."/>
        </authorList>
    </citation>
    <scope>NUCLEOTIDE SEQUENCE [LARGE SCALE GENOMIC DNA]</scope>
    <source>
        <strain evidence="2 3">DSM 18107</strain>
    </source>
</reference>
<dbReference type="GO" id="GO:0051213">
    <property type="term" value="F:dioxygenase activity"/>
    <property type="evidence" value="ECO:0007669"/>
    <property type="project" value="UniProtKB-KW"/>
</dbReference>
<keyword evidence="2" id="KW-0223">Dioxygenase</keyword>
<evidence type="ECO:0000259" key="1">
    <source>
        <dbReference type="PROSITE" id="PS51819"/>
    </source>
</evidence>
<keyword evidence="3" id="KW-1185">Reference proteome</keyword>
<dbReference type="PROSITE" id="PS51819">
    <property type="entry name" value="VOC"/>
    <property type="match status" value="1"/>
</dbReference>
<proteinExistence type="predicted"/>
<dbReference type="EMBL" id="PYGK01000023">
    <property type="protein sequence ID" value="PSL21463.1"/>
    <property type="molecule type" value="Genomic_DNA"/>
</dbReference>
<dbReference type="RefSeq" id="WP_106605999.1">
    <property type="nucleotide sequence ID" value="NZ_PYGK01000023.1"/>
</dbReference>
<dbReference type="GO" id="GO:0016829">
    <property type="term" value="F:lyase activity"/>
    <property type="evidence" value="ECO:0007669"/>
    <property type="project" value="UniProtKB-KW"/>
</dbReference>
<dbReference type="AlphaFoldDB" id="A0A2P8FIC1"/>
<feature type="domain" description="VOC" evidence="1">
    <location>
        <begin position="2"/>
        <end position="124"/>
    </location>
</feature>
<dbReference type="Gene3D" id="3.10.180.10">
    <property type="entry name" value="2,3-Dihydroxybiphenyl 1,2-Dioxygenase, domain 1"/>
    <property type="match status" value="1"/>
</dbReference>
<dbReference type="Proteomes" id="UP000240978">
    <property type="component" value="Unassembled WGS sequence"/>
</dbReference>